<reference evidence="3" key="1">
    <citation type="submission" date="2018-08" db="EMBL/GenBank/DDBJ databases">
        <title>Mucilaginibacter sp. MYSH2.</title>
        <authorList>
            <person name="Seo T."/>
        </authorList>
    </citation>
    <scope>NUCLEOTIDE SEQUENCE [LARGE SCALE GENOMIC DNA]</scope>
    <source>
        <strain evidence="3">KIRAN</strain>
    </source>
</reference>
<accession>A0A399S2A5</accession>
<keyword evidence="1" id="KW-0472">Membrane</keyword>
<proteinExistence type="predicted"/>
<dbReference type="EMBL" id="QWGE01000004">
    <property type="protein sequence ID" value="RIJ36723.1"/>
    <property type="molecule type" value="Genomic_DNA"/>
</dbReference>
<keyword evidence="1" id="KW-1133">Transmembrane helix</keyword>
<keyword evidence="3" id="KW-1185">Reference proteome</keyword>
<dbReference type="AlphaFoldDB" id="A0A399S2A5"/>
<evidence type="ECO:0000313" key="3">
    <source>
        <dbReference type="Proteomes" id="UP000266005"/>
    </source>
</evidence>
<sequence length="149" mass="16200">MISAFLSYENALRITGRQTNKQPNMKRFLYLSILYFCLALVAAGCSKSAPAPVCHAAEVIGQDCETGWYILKLEKNSGGAESKGRYIGQLQGGYVTTDNLPEAYQKIGTKIALRLELNGAYGPTCMSASMMYLAVRVVDTCNGEAPDKN</sequence>
<name>A0A399S2A5_9BACT</name>
<evidence type="ECO:0000256" key="1">
    <source>
        <dbReference type="SAM" id="Phobius"/>
    </source>
</evidence>
<organism evidence="2 3">
    <name type="scientific">Pontibacter oryzae</name>
    <dbReference type="NCBI Taxonomy" id="2304593"/>
    <lineage>
        <taxon>Bacteria</taxon>
        <taxon>Pseudomonadati</taxon>
        <taxon>Bacteroidota</taxon>
        <taxon>Cytophagia</taxon>
        <taxon>Cytophagales</taxon>
        <taxon>Hymenobacteraceae</taxon>
        <taxon>Pontibacter</taxon>
    </lineage>
</organism>
<keyword evidence="1" id="KW-0812">Transmembrane</keyword>
<comment type="caution">
    <text evidence="2">The sequence shown here is derived from an EMBL/GenBank/DDBJ whole genome shotgun (WGS) entry which is preliminary data.</text>
</comment>
<evidence type="ECO:0000313" key="2">
    <source>
        <dbReference type="EMBL" id="RIJ36723.1"/>
    </source>
</evidence>
<feature type="transmembrane region" description="Helical" evidence="1">
    <location>
        <begin position="27"/>
        <end position="44"/>
    </location>
</feature>
<dbReference type="Proteomes" id="UP000266005">
    <property type="component" value="Unassembled WGS sequence"/>
</dbReference>
<protein>
    <submittedName>
        <fullName evidence="2">Uncharacterized protein</fullName>
    </submittedName>
</protein>
<gene>
    <name evidence="2" type="ORF">D1627_12865</name>
</gene>